<organism evidence="1 2">
    <name type="scientific">Actinomadura macrotermitis</name>
    <dbReference type="NCBI Taxonomy" id="2585200"/>
    <lineage>
        <taxon>Bacteria</taxon>
        <taxon>Bacillati</taxon>
        <taxon>Actinomycetota</taxon>
        <taxon>Actinomycetes</taxon>
        <taxon>Streptosporangiales</taxon>
        <taxon>Thermomonosporaceae</taxon>
        <taxon>Actinomadura</taxon>
    </lineage>
</organism>
<proteinExistence type="predicted"/>
<evidence type="ECO:0000313" key="1">
    <source>
        <dbReference type="EMBL" id="MQY08059.1"/>
    </source>
</evidence>
<name>A0A7K0C3N7_9ACTN</name>
<dbReference type="Proteomes" id="UP000487268">
    <property type="component" value="Unassembled WGS sequence"/>
</dbReference>
<reference evidence="1 2" key="1">
    <citation type="submission" date="2019-10" db="EMBL/GenBank/DDBJ databases">
        <title>Actinomadura rubteroloni sp. nov. and Actinomadura macrotermitis sp. nov., isolated from the gut of fungus growing-termite Macrotermes natalensis.</title>
        <authorList>
            <person name="Benndorf R."/>
            <person name="Martin K."/>
            <person name="Kuefner M."/>
            <person name="De Beer W."/>
            <person name="Kaster A.-K."/>
            <person name="Vollmers J."/>
            <person name="Poulsen M."/>
            <person name="Beemelmanns C."/>
        </authorList>
    </citation>
    <scope>NUCLEOTIDE SEQUENCE [LARGE SCALE GENOMIC DNA]</scope>
    <source>
        <strain evidence="1 2">RB68</strain>
    </source>
</reference>
<accession>A0A7K0C3N7</accession>
<keyword evidence="2" id="KW-1185">Reference proteome</keyword>
<sequence length="48" mass="5581">MRMPRIVTAMSCPCGARVEAGSARCRKCRARARWRRRRAGSRFPDLWS</sequence>
<comment type="caution">
    <text evidence="1">The sequence shown here is derived from an EMBL/GenBank/DDBJ whole genome shotgun (WGS) entry which is preliminary data.</text>
</comment>
<dbReference type="AlphaFoldDB" id="A0A7K0C3N7"/>
<gene>
    <name evidence="1" type="ORF">ACRB68_61650</name>
</gene>
<protein>
    <submittedName>
        <fullName evidence="1">Uncharacterized protein</fullName>
    </submittedName>
</protein>
<evidence type="ECO:0000313" key="2">
    <source>
        <dbReference type="Proteomes" id="UP000487268"/>
    </source>
</evidence>
<dbReference type="EMBL" id="WEGH01000004">
    <property type="protein sequence ID" value="MQY08059.1"/>
    <property type="molecule type" value="Genomic_DNA"/>
</dbReference>